<dbReference type="GeneID" id="20660808"/>
<keyword evidence="2" id="KW-1185">Reference proteome</keyword>
<evidence type="ECO:0000313" key="1">
    <source>
        <dbReference type="EMBL" id="EGZ09194.1"/>
    </source>
</evidence>
<sequence>MGSTASLSSYTMTTPSAMTKWCCDVSGTGLLKGSYGISSRWRSFAAAPAARGLVGTSAGGGGVLGSLTVIHFLRSSRHLRMSPQTSLVSLSTSSGGDVIWMRWYVDSWP</sequence>
<proteinExistence type="predicted"/>
<evidence type="ECO:0000313" key="2">
    <source>
        <dbReference type="Proteomes" id="UP000002640"/>
    </source>
</evidence>
<dbReference type="RefSeq" id="XP_009535827.1">
    <property type="nucleotide sequence ID" value="XM_009537532.1"/>
</dbReference>
<dbReference type="AlphaFoldDB" id="G5A789"/>
<dbReference type="KEGG" id="psoj:PHYSODRAFT_524811"/>
<accession>G5A789</accession>
<gene>
    <name evidence="1" type="ORF">PHYSODRAFT_524811</name>
</gene>
<dbReference type="OMA" id="STIKKWC"/>
<name>G5A789_PHYSP</name>
<reference evidence="1 2" key="1">
    <citation type="journal article" date="2006" name="Science">
        <title>Phytophthora genome sequences uncover evolutionary origins and mechanisms of pathogenesis.</title>
        <authorList>
            <person name="Tyler B.M."/>
            <person name="Tripathy S."/>
            <person name="Zhang X."/>
            <person name="Dehal P."/>
            <person name="Jiang R.H."/>
            <person name="Aerts A."/>
            <person name="Arredondo F.D."/>
            <person name="Baxter L."/>
            <person name="Bensasson D."/>
            <person name="Beynon J.L."/>
            <person name="Chapman J."/>
            <person name="Damasceno C.M."/>
            <person name="Dorrance A.E."/>
            <person name="Dou D."/>
            <person name="Dickerman A.W."/>
            <person name="Dubchak I.L."/>
            <person name="Garbelotto M."/>
            <person name="Gijzen M."/>
            <person name="Gordon S.G."/>
            <person name="Govers F."/>
            <person name="Grunwald N.J."/>
            <person name="Huang W."/>
            <person name="Ivors K.L."/>
            <person name="Jones R.W."/>
            <person name="Kamoun S."/>
            <person name="Krampis K."/>
            <person name="Lamour K.H."/>
            <person name="Lee M.K."/>
            <person name="McDonald W.H."/>
            <person name="Medina M."/>
            <person name="Meijer H.J."/>
            <person name="Nordberg E.K."/>
            <person name="Maclean D.J."/>
            <person name="Ospina-Giraldo M.D."/>
            <person name="Morris P.F."/>
            <person name="Phuntumart V."/>
            <person name="Putnam N.H."/>
            <person name="Rash S."/>
            <person name="Rose J.K."/>
            <person name="Sakihama Y."/>
            <person name="Salamov A.A."/>
            <person name="Savidor A."/>
            <person name="Scheuring C.F."/>
            <person name="Smith B.M."/>
            <person name="Sobral B.W."/>
            <person name="Terry A."/>
            <person name="Torto-Alalibo T.A."/>
            <person name="Win J."/>
            <person name="Xu Z."/>
            <person name="Zhang H."/>
            <person name="Grigoriev I.V."/>
            <person name="Rokhsar D.S."/>
            <person name="Boore J.L."/>
        </authorList>
    </citation>
    <scope>NUCLEOTIDE SEQUENCE [LARGE SCALE GENOMIC DNA]</scope>
    <source>
        <strain evidence="1 2">P6497</strain>
    </source>
</reference>
<dbReference type="EMBL" id="JH159160">
    <property type="protein sequence ID" value="EGZ09194.1"/>
    <property type="molecule type" value="Genomic_DNA"/>
</dbReference>
<protein>
    <submittedName>
        <fullName evidence="1">Uncharacterized protein</fullName>
    </submittedName>
</protein>
<organism evidence="1 2">
    <name type="scientific">Phytophthora sojae (strain P6497)</name>
    <name type="common">Soybean stem and root rot agent</name>
    <name type="synonym">Phytophthora megasperma f. sp. glycines</name>
    <dbReference type="NCBI Taxonomy" id="1094619"/>
    <lineage>
        <taxon>Eukaryota</taxon>
        <taxon>Sar</taxon>
        <taxon>Stramenopiles</taxon>
        <taxon>Oomycota</taxon>
        <taxon>Peronosporomycetes</taxon>
        <taxon>Peronosporales</taxon>
        <taxon>Peronosporaceae</taxon>
        <taxon>Phytophthora</taxon>
    </lineage>
</organism>
<dbReference type="Proteomes" id="UP000002640">
    <property type="component" value="Unassembled WGS sequence"/>
</dbReference>
<dbReference type="InParanoid" id="G5A789"/>